<dbReference type="InterPro" id="IPR036732">
    <property type="entry name" value="AFP_Neu5c_C_sf"/>
</dbReference>
<dbReference type="InterPro" id="IPR057736">
    <property type="entry name" value="SAF_PseI/NeuA/NeuB"/>
</dbReference>
<dbReference type="NCBIfam" id="TIGR03569">
    <property type="entry name" value="NeuB_NnaB"/>
    <property type="match status" value="1"/>
</dbReference>
<dbReference type="InterPro" id="IPR006190">
    <property type="entry name" value="SAF_AFP_Neu5Ac"/>
</dbReference>
<dbReference type="GO" id="GO:0047444">
    <property type="term" value="F:N-acylneuraminate-9-phosphate synthase activity"/>
    <property type="evidence" value="ECO:0007669"/>
    <property type="project" value="TreeGrafter"/>
</dbReference>
<dbReference type="PROSITE" id="PS50844">
    <property type="entry name" value="AFP_LIKE"/>
    <property type="match status" value="1"/>
</dbReference>
<dbReference type="InterPro" id="IPR020007">
    <property type="entry name" value="NeuB/NeuA"/>
</dbReference>
<dbReference type="GO" id="GO:0016051">
    <property type="term" value="P:carbohydrate biosynthetic process"/>
    <property type="evidence" value="ECO:0007669"/>
    <property type="project" value="InterPro"/>
</dbReference>
<dbReference type="PANTHER" id="PTHR42966:SF1">
    <property type="entry name" value="SIALIC ACID SYNTHASE"/>
    <property type="match status" value="1"/>
</dbReference>
<evidence type="ECO:0000313" key="2">
    <source>
        <dbReference type="EMBL" id="KKK69137.1"/>
    </source>
</evidence>
<proteinExistence type="predicted"/>
<dbReference type="InterPro" id="IPR013785">
    <property type="entry name" value="Aldolase_TIM"/>
</dbReference>
<reference evidence="2" key="1">
    <citation type="journal article" date="2015" name="Nature">
        <title>Complex archaea that bridge the gap between prokaryotes and eukaryotes.</title>
        <authorList>
            <person name="Spang A."/>
            <person name="Saw J.H."/>
            <person name="Jorgensen S.L."/>
            <person name="Zaremba-Niedzwiedzka K."/>
            <person name="Martijn J."/>
            <person name="Lind A.E."/>
            <person name="van Eijk R."/>
            <person name="Schleper C."/>
            <person name="Guy L."/>
            <person name="Ettema T.J."/>
        </authorList>
    </citation>
    <scope>NUCLEOTIDE SEQUENCE</scope>
</reference>
<dbReference type="InterPro" id="IPR013974">
    <property type="entry name" value="SAF"/>
</dbReference>
<dbReference type="CDD" id="cd11615">
    <property type="entry name" value="SAF_NeuB_like"/>
    <property type="match status" value="1"/>
</dbReference>
<dbReference type="Pfam" id="PF03102">
    <property type="entry name" value="NeuB"/>
    <property type="match status" value="1"/>
</dbReference>
<dbReference type="Gene3D" id="3.90.1210.10">
    <property type="entry name" value="Antifreeze-like/N-acetylneuraminic acid synthase C-terminal domain"/>
    <property type="match status" value="1"/>
</dbReference>
<gene>
    <name evidence="2" type="ORF">LCGC14_2937050</name>
</gene>
<feature type="domain" description="AFP-like" evidence="1">
    <location>
        <begin position="292"/>
        <end position="348"/>
    </location>
</feature>
<organism evidence="2">
    <name type="scientific">marine sediment metagenome</name>
    <dbReference type="NCBI Taxonomy" id="412755"/>
    <lineage>
        <taxon>unclassified sequences</taxon>
        <taxon>metagenomes</taxon>
        <taxon>ecological metagenomes</taxon>
    </lineage>
</organism>
<dbReference type="AlphaFoldDB" id="A0A0F8XJ45"/>
<evidence type="ECO:0000259" key="1">
    <source>
        <dbReference type="PROSITE" id="PS50844"/>
    </source>
</evidence>
<dbReference type="SUPFAM" id="SSF51269">
    <property type="entry name" value="AFP III-like domain"/>
    <property type="match status" value="1"/>
</dbReference>
<sequence length="348" mass="39237">MEIKIGNKFIGEKHSCFIIAEAGVNHDGDLKKAKKLIDIAKDAGADCVKFQTWITEEIITKDTKQAEYQVKNTGKKESQYEMIKKLELSFEQFVELKNYSDKKKILFLSTPDDESSVDFLDGLGVEAFKIGSGEITNLFILKRIAKKGKPIIMSTGMATITEIQDAISIIYNTGNKKLALLHCTSQYPTKFEDVNLNAMITLKNIFNTIIGYSDHTEGILVPQIAVSMGAKIIEKHFTYDKNALGPDHRCSLNPNELKEMITDIRKVELIMGESDKKPTNEENELKKLVRKTVVAKLDIPKGELITKNMLTVKRSPGNLEPKELYRVIGKISQNDIKKDEPIRLNDIK</sequence>
<protein>
    <recommendedName>
        <fullName evidence="1">AFP-like domain-containing protein</fullName>
    </recommendedName>
</protein>
<dbReference type="EMBL" id="LAZR01058799">
    <property type="protein sequence ID" value="KKK69137.1"/>
    <property type="molecule type" value="Genomic_DNA"/>
</dbReference>
<dbReference type="PANTHER" id="PTHR42966">
    <property type="entry name" value="N-ACETYLNEURAMINATE SYNTHASE"/>
    <property type="match status" value="1"/>
</dbReference>
<dbReference type="InterPro" id="IPR013132">
    <property type="entry name" value="PseI/NeuA/B-like_N"/>
</dbReference>
<dbReference type="SUPFAM" id="SSF51569">
    <property type="entry name" value="Aldolase"/>
    <property type="match status" value="1"/>
</dbReference>
<comment type="caution">
    <text evidence="2">The sequence shown here is derived from an EMBL/GenBank/DDBJ whole genome shotgun (WGS) entry which is preliminary data.</text>
</comment>
<dbReference type="Pfam" id="PF08666">
    <property type="entry name" value="SAF"/>
    <property type="match status" value="1"/>
</dbReference>
<dbReference type="SMART" id="SM00858">
    <property type="entry name" value="SAF"/>
    <property type="match status" value="1"/>
</dbReference>
<dbReference type="InterPro" id="IPR051690">
    <property type="entry name" value="PseI-like"/>
</dbReference>
<dbReference type="Gene3D" id="3.20.20.70">
    <property type="entry name" value="Aldolase class I"/>
    <property type="match status" value="1"/>
</dbReference>
<name>A0A0F8XJ45_9ZZZZ</name>
<accession>A0A0F8XJ45</accession>